<dbReference type="EMBL" id="JACAGC010000018">
    <property type="protein sequence ID" value="KAF6302997.1"/>
    <property type="molecule type" value="Genomic_DNA"/>
</dbReference>
<sequence>MVGKKGESVFSPVNGNSTCLTRWWRDLTDHAGTLNKHWILSRVSHPYAQAQISKPASPQLGVHRRDPDDHKNRPKTTRKQNLQVKAGVAAWAPPPEGERVAYVGSHLPCHVSKPVPQMEGFAVRMAASFVVVRNAERLSRFSSTR</sequence>
<accession>A0A7J7TRH0</accession>
<feature type="region of interest" description="Disordered" evidence="1">
    <location>
        <begin position="50"/>
        <end position="90"/>
    </location>
</feature>
<evidence type="ECO:0000256" key="1">
    <source>
        <dbReference type="SAM" id="MobiDB-lite"/>
    </source>
</evidence>
<reference evidence="2 3" key="1">
    <citation type="journal article" date="2020" name="Nature">
        <title>Six reference-quality genomes reveal evolution of bat adaptations.</title>
        <authorList>
            <person name="Jebb D."/>
            <person name="Huang Z."/>
            <person name="Pippel M."/>
            <person name="Hughes G.M."/>
            <person name="Lavrichenko K."/>
            <person name="Devanna P."/>
            <person name="Winkler S."/>
            <person name="Jermiin L.S."/>
            <person name="Skirmuntt E.C."/>
            <person name="Katzourakis A."/>
            <person name="Burkitt-Gray L."/>
            <person name="Ray D.A."/>
            <person name="Sullivan K.A.M."/>
            <person name="Roscito J.G."/>
            <person name="Kirilenko B.M."/>
            <person name="Davalos L.M."/>
            <person name="Corthals A.P."/>
            <person name="Power M.L."/>
            <person name="Jones G."/>
            <person name="Ransome R.D."/>
            <person name="Dechmann D.K.N."/>
            <person name="Locatelli A.G."/>
            <person name="Puechmaille S.J."/>
            <person name="Fedrigo O."/>
            <person name="Jarvis E.D."/>
            <person name="Hiller M."/>
            <person name="Vernes S.C."/>
            <person name="Myers E.W."/>
            <person name="Teeling E.C."/>
        </authorList>
    </citation>
    <scope>NUCLEOTIDE SEQUENCE [LARGE SCALE GENOMIC DNA]</scope>
    <source>
        <strain evidence="2">MRhiFer1</strain>
        <tissue evidence="2">Lung</tissue>
    </source>
</reference>
<organism evidence="2 3">
    <name type="scientific">Rhinolophus ferrumequinum</name>
    <name type="common">Greater horseshoe bat</name>
    <dbReference type="NCBI Taxonomy" id="59479"/>
    <lineage>
        <taxon>Eukaryota</taxon>
        <taxon>Metazoa</taxon>
        <taxon>Chordata</taxon>
        <taxon>Craniata</taxon>
        <taxon>Vertebrata</taxon>
        <taxon>Euteleostomi</taxon>
        <taxon>Mammalia</taxon>
        <taxon>Eutheria</taxon>
        <taxon>Laurasiatheria</taxon>
        <taxon>Chiroptera</taxon>
        <taxon>Yinpterochiroptera</taxon>
        <taxon>Rhinolophoidea</taxon>
        <taxon>Rhinolophidae</taxon>
        <taxon>Rhinolophinae</taxon>
        <taxon>Rhinolophus</taxon>
    </lineage>
</organism>
<gene>
    <name evidence="2" type="ORF">mRhiFer1_008734</name>
</gene>
<name>A0A7J7TRH0_RHIFE</name>
<evidence type="ECO:0000313" key="3">
    <source>
        <dbReference type="Proteomes" id="UP000585614"/>
    </source>
</evidence>
<evidence type="ECO:0000313" key="2">
    <source>
        <dbReference type="EMBL" id="KAF6302997.1"/>
    </source>
</evidence>
<protein>
    <submittedName>
        <fullName evidence="2">Uncharacterized protein</fullName>
    </submittedName>
</protein>
<dbReference type="AlphaFoldDB" id="A0A7J7TRH0"/>
<proteinExistence type="predicted"/>
<dbReference type="Proteomes" id="UP000585614">
    <property type="component" value="Unassembled WGS sequence"/>
</dbReference>
<comment type="caution">
    <text evidence="2">The sequence shown here is derived from an EMBL/GenBank/DDBJ whole genome shotgun (WGS) entry which is preliminary data.</text>
</comment>